<name>A0A2T6ZP31_TUBBO</name>
<evidence type="ECO:0000313" key="2">
    <source>
        <dbReference type="Proteomes" id="UP000244722"/>
    </source>
</evidence>
<protein>
    <submittedName>
        <fullName evidence="1">Uncharacterized protein</fullName>
    </submittedName>
</protein>
<keyword evidence="2" id="KW-1185">Reference proteome</keyword>
<proteinExistence type="predicted"/>
<sequence>MKSAILGILKHHRTALITAIGGGGIGYCQKIYDKDERIKDRLHQEELLEKNS</sequence>
<evidence type="ECO:0000313" key="1">
    <source>
        <dbReference type="EMBL" id="PUU77249.1"/>
    </source>
</evidence>
<accession>A0A2T6ZP31</accession>
<dbReference type="EMBL" id="NESQ01000157">
    <property type="protein sequence ID" value="PUU77249.1"/>
    <property type="molecule type" value="Genomic_DNA"/>
</dbReference>
<dbReference type="Proteomes" id="UP000244722">
    <property type="component" value="Unassembled WGS sequence"/>
</dbReference>
<reference evidence="1 2" key="1">
    <citation type="submission" date="2017-04" db="EMBL/GenBank/DDBJ databases">
        <title>Draft genome sequence of Tuber borchii Vittad., a whitish edible truffle.</title>
        <authorList>
            <consortium name="DOE Joint Genome Institute"/>
            <person name="Murat C."/>
            <person name="Kuo A."/>
            <person name="Barry K.W."/>
            <person name="Clum A."/>
            <person name="Dockter R.B."/>
            <person name="Fauchery L."/>
            <person name="Iotti M."/>
            <person name="Kohler A."/>
            <person name="Labutti K."/>
            <person name="Lindquist E.A."/>
            <person name="Lipzen A."/>
            <person name="Ohm R.A."/>
            <person name="Wang M."/>
            <person name="Grigoriev I.V."/>
            <person name="Zambonelli A."/>
            <person name="Martin F.M."/>
        </authorList>
    </citation>
    <scope>NUCLEOTIDE SEQUENCE [LARGE SCALE GENOMIC DNA]</scope>
    <source>
        <strain evidence="1 2">Tbo3840</strain>
    </source>
</reference>
<organism evidence="1 2">
    <name type="scientific">Tuber borchii</name>
    <name type="common">White truffle</name>
    <dbReference type="NCBI Taxonomy" id="42251"/>
    <lineage>
        <taxon>Eukaryota</taxon>
        <taxon>Fungi</taxon>
        <taxon>Dikarya</taxon>
        <taxon>Ascomycota</taxon>
        <taxon>Pezizomycotina</taxon>
        <taxon>Pezizomycetes</taxon>
        <taxon>Pezizales</taxon>
        <taxon>Tuberaceae</taxon>
        <taxon>Tuber</taxon>
    </lineage>
</organism>
<dbReference type="AlphaFoldDB" id="A0A2T6ZP31"/>
<gene>
    <name evidence="1" type="ORF">B9Z19DRAFT_1128509</name>
</gene>
<comment type="caution">
    <text evidence="1">The sequence shown here is derived from an EMBL/GenBank/DDBJ whole genome shotgun (WGS) entry which is preliminary data.</text>
</comment>